<proteinExistence type="predicted"/>
<name>A0ABP8J1R0_9ACTN</name>
<keyword evidence="4 7" id="KW-0812">Transmembrane</keyword>
<evidence type="ECO:0000256" key="4">
    <source>
        <dbReference type="ARBA" id="ARBA00022692"/>
    </source>
</evidence>
<evidence type="ECO:0000313" key="9">
    <source>
        <dbReference type="EMBL" id="GAA4383390.1"/>
    </source>
</evidence>
<dbReference type="PANTHER" id="PTHR42718:SF42">
    <property type="entry name" value="EXPORT PROTEIN"/>
    <property type="match status" value="1"/>
</dbReference>
<dbReference type="PANTHER" id="PTHR42718">
    <property type="entry name" value="MAJOR FACILITATOR SUPERFAMILY MULTIDRUG TRANSPORTER MFSC"/>
    <property type="match status" value="1"/>
</dbReference>
<evidence type="ECO:0000259" key="8">
    <source>
        <dbReference type="PROSITE" id="PS50850"/>
    </source>
</evidence>
<dbReference type="Gene3D" id="1.20.1720.10">
    <property type="entry name" value="Multidrug resistance protein D"/>
    <property type="match status" value="1"/>
</dbReference>
<evidence type="ECO:0000256" key="2">
    <source>
        <dbReference type="ARBA" id="ARBA00022448"/>
    </source>
</evidence>
<sequence>MQNIVLQRFGVLMPLSSNLPPSDLPTAASRGRTGKWVVLAVLCATVLLVMIDNTIVNVALPTIAVDLHAGTSGLQWVVDAYTLVFAGLLLGAGHAGDRFGRKRMLLLGVAGFAAMSAVAASVTSLDALIAARAGLGVAASLIFPATLALIMDTFGGEDTRARAHRAVAVGLWAAMAGVGVAIGPVVGGWLLEHYSWASVFWVTVPYGAVLLVAGAVLLPESRGPSLPGRFDWAGLALSVAAVGTLVWTVIEGPHHGWASPASLAGFAVAAALTVAFVARELRAAHPVLDMTLFYNRRFTVGALVIAVAFFSLFGFIFMVTQYFQLVRGYGTLSAGLHTLPFAVVMAVFSPLAMHAGKRLPAHLVITAGMLTMAAGFGLVTVTGVDTSYWRVVIVSMSLMAAGLALVQGPATEIIMTTLPMDRAGSGSAVNDTTREIGGTLGVAVLGSVMATVFASHVASGLAALPLPAPLKDAAATSVAAGAQVARTAPGTVGLQVEAVVRSAFVAAMHQATLVAVGACLVGAVLAMLALGVRPALPRARQPERDTVTV</sequence>
<feature type="transmembrane region" description="Helical" evidence="7">
    <location>
        <begin position="129"/>
        <end position="154"/>
    </location>
</feature>
<feature type="transmembrane region" description="Helical" evidence="7">
    <location>
        <begin position="104"/>
        <end position="123"/>
    </location>
</feature>
<keyword evidence="3" id="KW-1003">Cell membrane</keyword>
<feature type="transmembrane region" description="Helical" evidence="7">
    <location>
        <begin position="36"/>
        <end position="60"/>
    </location>
</feature>
<dbReference type="CDD" id="cd17321">
    <property type="entry name" value="MFS_MMR_MDR_like"/>
    <property type="match status" value="1"/>
</dbReference>
<keyword evidence="6 7" id="KW-0472">Membrane</keyword>
<organism evidence="9 10">
    <name type="scientific">Tsukamurella soli</name>
    <dbReference type="NCBI Taxonomy" id="644556"/>
    <lineage>
        <taxon>Bacteria</taxon>
        <taxon>Bacillati</taxon>
        <taxon>Actinomycetota</taxon>
        <taxon>Actinomycetes</taxon>
        <taxon>Mycobacteriales</taxon>
        <taxon>Tsukamurellaceae</taxon>
        <taxon>Tsukamurella</taxon>
    </lineage>
</organism>
<feature type="transmembrane region" description="Helical" evidence="7">
    <location>
        <begin position="256"/>
        <end position="278"/>
    </location>
</feature>
<feature type="transmembrane region" description="Helical" evidence="7">
    <location>
        <begin position="230"/>
        <end position="250"/>
    </location>
</feature>
<feature type="domain" description="Major facilitator superfamily (MFS) profile" evidence="8">
    <location>
        <begin position="38"/>
        <end position="534"/>
    </location>
</feature>
<protein>
    <submittedName>
        <fullName evidence="9">MFS transporter</fullName>
    </submittedName>
</protein>
<dbReference type="Proteomes" id="UP001500635">
    <property type="component" value="Unassembled WGS sequence"/>
</dbReference>
<evidence type="ECO:0000256" key="6">
    <source>
        <dbReference type="ARBA" id="ARBA00023136"/>
    </source>
</evidence>
<gene>
    <name evidence="9" type="ORF">GCM10023147_02520</name>
</gene>
<dbReference type="PRINTS" id="PR01036">
    <property type="entry name" value="TCRTETB"/>
</dbReference>
<feature type="transmembrane region" description="Helical" evidence="7">
    <location>
        <begin position="387"/>
        <end position="406"/>
    </location>
</feature>
<evidence type="ECO:0000256" key="5">
    <source>
        <dbReference type="ARBA" id="ARBA00022989"/>
    </source>
</evidence>
<evidence type="ECO:0000256" key="7">
    <source>
        <dbReference type="SAM" id="Phobius"/>
    </source>
</evidence>
<dbReference type="SUPFAM" id="SSF103473">
    <property type="entry name" value="MFS general substrate transporter"/>
    <property type="match status" value="1"/>
</dbReference>
<feature type="transmembrane region" description="Helical" evidence="7">
    <location>
        <begin position="196"/>
        <end position="218"/>
    </location>
</feature>
<dbReference type="InterPro" id="IPR020846">
    <property type="entry name" value="MFS_dom"/>
</dbReference>
<dbReference type="InterPro" id="IPR004638">
    <property type="entry name" value="EmrB-like"/>
</dbReference>
<comment type="caution">
    <text evidence="9">The sequence shown here is derived from an EMBL/GenBank/DDBJ whole genome shotgun (WGS) entry which is preliminary data.</text>
</comment>
<dbReference type="PROSITE" id="PS50850">
    <property type="entry name" value="MFS"/>
    <property type="match status" value="1"/>
</dbReference>
<keyword evidence="10" id="KW-1185">Reference proteome</keyword>
<dbReference type="InterPro" id="IPR011701">
    <property type="entry name" value="MFS"/>
</dbReference>
<keyword evidence="2" id="KW-0813">Transport</keyword>
<feature type="transmembrane region" description="Helical" evidence="7">
    <location>
        <begin position="166"/>
        <end position="190"/>
    </location>
</feature>
<dbReference type="Pfam" id="PF07690">
    <property type="entry name" value="MFS_1"/>
    <property type="match status" value="1"/>
</dbReference>
<keyword evidence="5 7" id="KW-1133">Transmembrane helix</keyword>
<reference evidence="10" key="1">
    <citation type="journal article" date="2019" name="Int. J. Syst. Evol. Microbiol.">
        <title>The Global Catalogue of Microorganisms (GCM) 10K type strain sequencing project: providing services to taxonomists for standard genome sequencing and annotation.</title>
        <authorList>
            <consortium name="The Broad Institute Genomics Platform"/>
            <consortium name="The Broad Institute Genome Sequencing Center for Infectious Disease"/>
            <person name="Wu L."/>
            <person name="Ma J."/>
        </authorList>
    </citation>
    <scope>NUCLEOTIDE SEQUENCE [LARGE SCALE GENOMIC DNA]</scope>
    <source>
        <strain evidence="10">JCM 17688</strain>
    </source>
</reference>
<feature type="transmembrane region" description="Helical" evidence="7">
    <location>
        <begin position="363"/>
        <end position="381"/>
    </location>
</feature>
<dbReference type="NCBIfam" id="TIGR00711">
    <property type="entry name" value="efflux_EmrB"/>
    <property type="match status" value="1"/>
</dbReference>
<dbReference type="InterPro" id="IPR036259">
    <property type="entry name" value="MFS_trans_sf"/>
</dbReference>
<evidence type="ECO:0000256" key="1">
    <source>
        <dbReference type="ARBA" id="ARBA00004651"/>
    </source>
</evidence>
<accession>A0ABP8J1R0</accession>
<evidence type="ECO:0000313" key="10">
    <source>
        <dbReference type="Proteomes" id="UP001500635"/>
    </source>
</evidence>
<feature type="transmembrane region" description="Helical" evidence="7">
    <location>
        <begin position="72"/>
        <end position="92"/>
    </location>
</feature>
<dbReference type="EMBL" id="BAABFR010000002">
    <property type="protein sequence ID" value="GAA4383390.1"/>
    <property type="molecule type" value="Genomic_DNA"/>
</dbReference>
<dbReference type="Gene3D" id="1.20.1250.20">
    <property type="entry name" value="MFS general substrate transporter like domains"/>
    <property type="match status" value="1"/>
</dbReference>
<feature type="transmembrane region" description="Helical" evidence="7">
    <location>
        <begin position="511"/>
        <end position="532"/>
    </location>
</feature>
<feature type="transmembrane region" description="Helical" evidence="7">
    <location>
        <begin position="329"/>
        <end position="351"/>
    </location>
</feature>
<comment type="subcellular location">
    <subcellularLocation>
        <location evidence="1">Cell membrane</location>
        <topology evidence="1">Multi-pass membrane protein</topology>
    </subcellularLocation>
</comment>
<feature type="transmembrane region" description="Helical" evidence="7">
    <location>
        <begin position="298"/>
        <end position="323"/>
    </location>
</feature>
<feature type="transmembrane region" description="Helical" evidence="7">
    <location>
        <begin position="440"/>
        <end position="464"/>
    </location>
</feature>
<evidence type="ECO:0000256" key="3">
    <source>
        <dbReference type="ARBA" id="ARBA00022475"/>
    </source>
</evidence>